<sequence>MSYTNAVGIASPPADSRYDSFTQSIHWLTLLAVAIAFGAGLVMEEMPRGPEKAQLVNLHTSIGVVLMALTAIRLSWRVAAPALQPTPGPQLLRLGAKVVHVALYLVLFAIPITGLLMMAAKGRAVEVFGLFTLPPLMPTDRALAHSLEDVHEVLANLLLCLVGVHTAAALLHRFVLRDSVLSRMLPVGAKTEAERR</sequence>
<name>A0A1H8TSP3_9BRAD</name>
<organism evidence="15 16">
    <name type="scientific">Rhodopseudomonas pseudopalustris</name>
    <dbReference type="NCBI Taxonomy" id="1513892"/>
    <lineage>
        <taxon>Bacteria</taxon>
        <taxon>Pseudomonadati</taxon>
        <taxon>Pseudomonadota</taxon>
        <taxon>Alphaproteobacteria</taxon>
        <taxon>Hyphomicrobiales</taxon>
        <taxon>Nitrobacteraceae</taxon>
        <taxon>Rhodopseudomonas</taxon>
    </lineage>
</organism>
<dbReference type="GO" id="GO:0009055">
    <property type="term" value="F:electron transfer activity"/>
    <property type="evidence" value="ECO:0007669"/>
    <property type="project" value="InterPro"/>
</dbReference>
<dbReference type="GO" id="GO:0022904">
    <property type="term" value="P:respiratory electron transport chain"/>
    <property type="evidence" value="ECO:0007669"/>
    <property type="project" value="InterPro"/>
</dbReference>
<feature type="transmembrane region" description="Helical" evidence="13">
    <location>
        <begin position="55"/>
        <end position="78"/>
    </location>
</feature>
<evidence type="ECO:0000256" key="7">
    <source>
        <dbReference type="ARBA" id="ARBA00022723"/>
    </source>
</evidence>
<keyword evidence="3" id="KW-0813">Transport</keyword>
<evidence type="ECO:0000313" key="15">
    <source>
        <dbReference type="EMBL" id="SEO93553.1"/>
    </source>
</evidence>
<accession>A0A1H8TSP3</accession>
<evidence type="ECO:0000256" key="10">
    <source>
        <dbReference type="ARBA" id="ARBA00023004"/>
    </source>
</evidence>
<dbReference type="RefSeq" id="WP_092684338.1">
    <property type="nucleotide sequence ID" value="NZ_FODT01000006.1"/>
</dbReference>
<evidence type="ECO:0000256" key="8">
    <source>
        <dbReference type="ARBA" id="ARBA00022982"/>
    </source>
</evidence>
<evidence type="ECO:0000256" key="5">
    <source>
        <dbReference type="ARBA" id="ARBA00022617"/>
    </source>
</evidence>
<dbReference type="AlphaFoldDB" id="A0A1H8TSP3"/>
<feature type="domain" description="Cytochrome b561 bacterial/Ni-hydrogenase" evidence="14">
    <location>
        <begin position="17"/>
        <end position="186"/>
    </location>
</feature>
<evidence type="ECO:0000256" key="13">
    <source>
        <dbReference type="SAM" id="Phobius"/>
    </source>
</evidence>
<dbReference type="EMBL" id="FODT01000006">
    <property type="protein sequence ID" value="SEO93553.1"/>
    <property type="molecule type" value="Genomic_DNA"/>
</dbReference>
<dbReference type="InterPro" id="IPR011577">
    <property type="entry name" value="Cyt_b561_bac/Ni-Hgenase"/>
</dbReference>
<dbReference type="Pfam" id="PF01292">
    <property type="entry name" value="Ni_hydr_CYTB"/>
    <property type="match status" value="1"/>
</dbReference>
<evidence type="ECO:0000313" key="16">
    <source>
        <dbReference type="Proteomes" id="UP000199615"/>
    </source>
</evidence>
<evidence type="ECO:0000256" key="2">
    <source>
        <dbReference type="ARBA" id="ARBA00004651"/>
    </source>
</evidence>
<dbReference type="Gene3D" id="1.20.950.20">
    <property type="entry name" value="Transmembrane di-heme cytochromes, Chain C"/>
    <property type="match status" value="1"/>
</dbReference>
<comment type="cofactor">
    <cofactor evidence="1">
        <name>heme b</name>
        <dbReference type="ChEBI" id="CHEBI:60344"/>
    </cofactor>
</comment>
<dbReference type="PANTHER" id="PTHR30529">
    <property type="entry name" value="CYTOCHROME B561"/>
    <property type="match status" value="1"/>
</dbReference>
<evidence type="ECO:0000256" key="1">
    <source>
        <dbReference type="ARBA" id="ARBA00001970"/>
    </source>
</evidence>
<keyword evidence="16" id="KW-1185">Reference proteome</keyword>
<comment type="similarity">
    <text evidence="12">Belongs to the cytochrome b561 family.</text>
</comment>
<evidence type="ECO:0000259" key="14">
    <source>
        <dbReference type="Pfam" id="PF01292"/>
    </source>
</evidence>
<feature type="transmembrane region" description="Helical" evidence="13">
    <location>
        <begin position="153"/>
        <end position="176"/>
    </location>
</feature>
<evidence type="ECO:0000256" key="4">
    <source>
        <dbReference type="ARBA" id="ARBA00022475"/>
    </source>
</evidence>
<keyword evidence="9 13" id="KW-1133">Transmembrane helix</keyword>
<dbReference type="GO" id="GO:0046872">
    <property type="term" value="F:metal ion binding"/>
    <property type="evidence" value="ECO:0007669"/>
    <property type="project" value="UniProtKB-KW"/>
</dbReference>
<gene>
    <name evidence="15" type="ORF">SAMN05444123_10684</name>
</gene>
<dbReference type="InterPro" id="IPR016174">
    <property type="entry name" value="Di-haem_cyt_TM"/>
</dbReference>
<dbReference type="Proteomes" id="UP000199615">
    <property type="component" value="Unassembled WGS sequence"/>
</dbReference>
<keyword evidence="7" id="KW-0479">Metal-binding</keyword>
<keyword evidence="6 13" id="KW-0812">Transmembrane</keyword>
<evidence type="ECO:0000256" key="3">
    <source>
        <dbReference type="ARBA" id="ARBA00022448"/>
    </source>
</evidence>
<keyword evidence="11 13" id="KW-0472">Membrane</keyword>
<feature type="transmembrane region" description="Helical" evidence="13">
    <location>
        <begin position="98"/>
        <end position="120"/>
    </location>
</feature>
<dbReference type="GO" id="GO:0020037">
    <property type="term" value="F:heme binding"/>
    <property type="evidence" value="ECO:0007669"/>
    <property type="project" value="TreeGrafter"/>
</dbReference>
<keyword evidence="8" id="KW-0249">Electron transport</keyword>
<dbReference type="SUPFAM" id="SSF81342">
    <property type="entry name" value="Transmembrane di-heme cytochromes"/>
    <property type="match status" value="1"/>
</dbReference>
<keyword evidence="10" id="KW-0408">Iron</keyword>
<comment type="subcellular location">
    <subcellularLocation>
        <location evidence="2">Cell membrane</location>
        <topology evidence="2">Multi-pass membrane protein</topology>
    </subcellularLocation>
</comment>
<keyword evidence="4" id="KW-1003">Cell membrane</keyword>
<protein>
    <submittedName>
        <fullName evidence="15">Cytochrome b561</fullName>
    </submittedName>
</protein>
<dbReference type="GO" id="GO:0005886">
    <property type="term" value="C:plasma membrane"/>
    <property type="evidence" value="ECO:0007669"/>
    <property type="project" value="UniProtKB-SubCell"/>
</dbReference>
<evidence type="ECO:0000256" key="9">
    <source>
        <dbReference type="ARBA" id="ARBA00022989"/>
    </source>
</evidence>
<evidence type="ECO:0000256" key="6">
    <source>
        <dbReference type="ARBA" id="ARBA00022692"/>
    </source>
</evidence>
<keyword evidence="5" id="KW-0349">Heme</keyword>
<evidence type="ECO:0000256" key="12">
    <source>
        <dbReference type="ARBA" id="ARBA00037975"/>
    </source>
</evidence>
<feature type="transmembrane region" description="Helical" evidence="13">
    <location>
        <begin position="25"/>
        <end position="43"/>
    </location>
</feature>
<proteinExistence type="inferred from homology"/>
<evidence type="ECO:0000256" key="11">
    <source>
        <dbReference type="ARBA" id="ARBA00023136"/>
    </source>
</evidence>
<dbReference type="PANTHER" id="PTHR30529:SF1">
    <property type="entry name" value="CYTOCHROME B561 HOMOLOG 2"/>
    <property type="match status" value="1"/>
</dbReference>
<dbReference type="InterPro" id="IPR052168">
    <property type="entry name" value="Cytochrome_b561_oxidase"/>
</dbReference>
<reference evidence="16" key="1">
    <citation type="submission" date="2016-10" db="EMBL/GenBank/DDBJ databases">
        <authorList>
            <person name="Varghese N."/>
            <person name="Submissions S."/>
        </authorList>
    </citation>
    <scope>NUCLEOTIDE SEQUENCE [LARGE SCALE GENOMIC DNA]</scope>
    <source>
        <strain evidence="16">DSM 123</strain>
    </source>
</reference>
<dbReference type="OrthoDB" id="1247465at2"/>